<dbReference type="Gene3D" id="1.10.357.10">
    <property type="entry name" value="Tetracycline Repressor, domain 2"/>
    <property type="match status" value="1"/>
</dbReference>
<feature type="DNA-binding region" description="H-T-H motif" evidence="2">
    <location>
        <begin position="28"/>
        <end position="47"/>
    </location>
</feature>
<sequence>MNRSLNKRNAMLDAGIAELAEQGLAGASMESIATRAEVSKRTLYKHFPSKDAVFEAVLQLLIERVEPLGKLHYDKKRDFAEQLREIAELEMQLICDPDFIRLSRVLMVECMRSEERSLTLMTQFGEKENGLFRWFSEAGKAGKLGKVDPRAIADIFMAMLKSSIYWHSVIAWQPAPNKATQKRVIDEACLTLMSRLDHSGSSRVKTS</sequence>
<keyword evidence="5" id="KW-1185">Reference proteome</keyword>
<dbReference type="Gene3D" id="1.10.10.60">
    <property type="entry name" value="Homeodomain-like"/>
    <property type="match status" value="1"/>
</dbReference>
<dbReference type="PANTHER" id="PTHR30055">
    <property type="entry name" value="HTH-TYPE TRANSCRIPTIONAL REGULATOR RUTR"/>
    <property type="match status" value="1"/>
</dbReference>
<proteinExistence type="predicted"/>
<accession>A0ABQ2ZK17</accession>
<dbReference type="SUPFAM" id="SSF48498">
    <property type="entry name" value="Tetracyclin repressor-like, C-terminal domain"/>
    <property type="match status" value="1"/>
</dbReference>
<dbReference type="InterPro" id="IPR001647">
    <property type="entry name" value="HTH_TetR"/>
</dbReference>
<evidence type="ECO:0000256" key="1">
    <source>
        <dbReference type="ARBA" id="ARBA00023125"/>
    </source>
</evidence>
<dbReference type="PROSITE" id="PS50977">
    <property type="entry name" value="HTH_TETR_2"/>
    <property type="match status" value="1"/>
</dbReference>
<evidence type="ECO:0000256" key="2">
    <source>
        <dbReference type="PROSITE-ProRule" id="PRU00335"/>
    </source>
</evidence>
<dbReference type="InterPro" id="IPR036271">
    <property type="entry name" value="Tet_transcr_reg_TetR-rel_C_sf"/>
</dbReference>
<gene>
    <name evidence="4" type="ORF">GCM10008098_07670</name>
</gene>
<dbReference type="InterPro" id="IPR039536">
    <property type="entry name" value="TetR_C_Proteobacteria"/>
</dbReference>
<dbReference type="PROSITE" id="PS01081">
    <property type="entry name" value="HTH_TETR_1"/>
    <property type="match status" value="1"/>
</dbReference>
<dbReference type="RefSeq" id="WP_189439824.1">
    <property type="nucleotide sequence ID" value="NZ_BMXT01000001.1"/>
</dbReference>
<dbReference type="EMBL" id="BMXT01000001">
    <property type="protein sequence ID" value="GGY18212.1"/>
    <property type="molecule type" value="Genomic_DNA"/>
</dbReference>
<dbReference type="InterPro" id="IPR009057">
    <property type="entry name" value="Homeodomain-like_sf"/>
</dbReference>
<dbReference type="Pfam" id="PF14246">
    <property type="entry name" value="TetR_C_7"/>
    <property type="match status" value="1"/>
</dbReference>
<organism evidence="4 5">
    <name type="scientific">Rhodanobacter panaciterrae</name>
    <dbReference type="NCBI Taxonomy" id="490572"/>
    <lineage>
        <taxon>Bacteria</taxon>
        <taxon>Pseudomonadati</taxon>
        <taxon>Pseudomonadota</taxon>
        <taxon>Gammaproteobacteria</taxon>
        <taxon>Lysobacterales</taxon>
        <taxon>Rhodanobacteraceae</taxon>
        <taxon>Rhodanobacter</taxon>
    </lineage>
</organism>
<dbReference type="PRINTS" id="PR00455">
    <property type="entry name" value="HTHTETR"/>
</dbReference>
<comment type="caution">
    <text evidence="4">The sequence shown here is derived from an EMBL/GenBank/DDBJ whole genome shotgun (WGS) entry which is preliminary data.</text>
</comment>
<dbReference type="InterPro" id="IPR023772">
    <property type="entry name" value="DNA-bd_HTH_TetR-type_CS"/>
</dbReference>
<name>A0ABQ2ZK17_9GAMM</name>
<reference evidence="5" key="1">
    <citation type="journal article" date="2019" name="Int. J. Syst. Evol. Microbiol.">
        <title>The Global Catalogue of Microorganisms (GCM) 10K type strain sequencing project: providing services to taxonomists for standard genome sequencing and annotation.</title>
        <authorList>
            <consortium name="The Broad Institute Genomics Platform"/>
            <consortium name="The Broad Institute Genome Sequencing Center for Infectious Disease"/>
            <person name="Wu L."/>
            <person name="Ma J."/>
        </authorList>
    </citation>
    <scope>NUCLEOTIDE SEQUENCE [LARGE SCALE GENOMIC DNA]</scope>
    <source>
        <strain evidence="5">KCTC 22232</strain>
    </source>
</reference>
<evidence type="ECO:0000259" key="3">
    <source>
        <dbReference type="PROSITE" id="PS50977"/>
    </source>
</evidence>
<keyword evidence="1 2" id="KW-0238">DNA-binding</keyword>
<dbReference type="PANTHER" id="PTHR30055:SF224">
    <property type="entry name" value="TRANSCRIPTIONAL REGULATOR TETR FAMILY"/>
    <property type="match status" value="1"/>
</dbReference>
<evidence type="ECO:0000313" key="4">
    <source>
        <dbReference type="EMBL" id="GGY18212.1"/>
    </source>
</evidence>
<dbReference type="Pfam" id="PF00440">
    <property type="entry name" value="TetR_N"/>
    <property type="match status" value="1"/>
</dbReference>
<evidence type="ECO:0000313" key="5">
    <source>
        <dbReference type="Proteomes" id="UP000621898"/>
    </source>
</evidence>
<feature type="domain" description="HTH tetR-type" evidence="3">
    <location>
        <begin position="5"/>
        <end position="65"/>
    </location>
</feature>
<dbReference type="InterPro" id="IPR050109">
    <property type="entry name" value="HTH-type_TetR-like_transc_reg"/>
</dbReference>
<dbReference type="Proteomes" id="UP000621898">
    <property type="component" value="Unassembled WGS sequence"/>
</dbReference>
<dbReference type="SUPFAM" id="SSF46689">
    <property type="entry name" value="Homeodomain-like"/>
    <property type="match status" value="1"/>
</dbReference>
<protein>
    <submittedName>
        <fullName evidence="4">TetR family transcriptional regulator</fullName>
    </submittedName>
</protein>